<dbReference type="InterPro" id="IPR002698">
    <property type="entry name" value="FTHF_cligase"/>
</dbReference>
<keyword evidence="6" id="KW-0436">Ligase</keyword>
<dbReference type="GO" id="GO:0005524">
    <property type="term" value="F:ATP binding"/>
    <property type="evidence" value="ECO:0007669"/>
    <property type="project" value="UniProtKB-KW"/>
</dbReference>
<name>A0A1G6R6F8_9BACL</name>
<dbReference type="GO" id="GO:0030272">
    <property type="term" value="F:5-formyltetrahydrofolate cyclo-ligase activity"/>
    <property type="evidence" value="ECO:0007669"/>
    <property type="project" value="UniProtKB-EC"/>
</dbReference>
<dbReference type="InterPro" id="IPR024185">
    <property type="entry name" value="FTHF_cligase-like_sf"/>
</dbReference>
<evidence type="ECO:0000256" key="1">
    <source>
        <dbReference type="ARBA" id="ARBA00010638"/>
    </source>
</evidence>
<organism evidence="6 7">
    <name type="scientific">Melghirimyces thermohalophilus</name>
    <dbReference type="NCBI Taxonomy" id="1236220"/>
    <lineage>
        <taxon>Bacteria</taxon>
        <taxon>Bacillati</taxon>
        <taxon>Bacillota</taxon>
        <taxon>Bacilli</taxon>
        <taxon>Bacillales</taxon>
        <taxon>Thermoactinomycetaceae</taxon>
        <taxon>Melghirimyces</taxon>
    </lineage>
</organism>
<dbReference type="GO" id="GO:0035999">
    <property type="term" value="P:tetrahydrofolate interconversion"/>
    <property type="evidence" value="ECO:0007669"/>
    <property type="project" value="TreeGrafter"/>
</dbReference>
<keyword evidence="5" id="KW-0479">Metal-binding</keyword>
<dbReference type="InterPro" id="IPR037171">
    <property type="entry name" value="NagB/RpiA_transferase-like"/>
</dbReference>
<evidence type="ECO:0000256" key="5">
    <source>
        <dbReference type="RuleBase" id="RU361279"/>
    </source>
</evidence>
<feature type="binding site" evidence="4">
    <location>
        <begin position="134"/>
        <end position="142"/>
    </location>
    <ligand>
        <name>ATP</name>
        <dbReference type="ChEBI" id="CHEBI:30616"/>
    </ligand>
</feature>
<keyword evidence="5" id="KW-0460">Magnesium</keyword>
<keyword evidence="3 4" id="KW-0067">ATP-binding</keyword>
<feature type="binding site" evidence="4">
    <location>
        <begin position="4"/>
        <end position="8"/>
    </location>
    <ligand>
        <name>ATP</name>
        <dbReference type="ChEBI" id="CHEBI:30616"/>
    </ligand>
</feature>
<gene>
    <name evidence="6" type="ORF">SAMN04488112_12620</name>
</gene>
<dbReference type="EMBL" id="FMZA01000026">
    <property type="protein sequence ID" value="SDC99864.1"/>
    <property type="molecule type" value="Genomic_DNA"/>
</dbReference>
<proteinExistence type="inferred from homology"/>
<dbReference type="Gene3D" id="3.40.50.10420">
    <property type="entry name" value="NagB/RpiA/CoA transferase-like"/>
    <property type="match status" value="1"/>
</dbReference>
<evidence type="ECO:0000313" key="6">
    <source>
        <dbReference type="EMBL" id="SDC99864.1"/>
    </source>
</evidence>
<feature type="binding site" evidence="4">
    <location>
        <position position="50"/>
    </location>
    <ligand>
        <name>substrate</name>
    </ligand>
</feature>
<dbReference type="SUPFAM" id="SSF100950">
    <property type="entry name" value="NagB/RpiA/CoA transferase-like"/>
    <property type="match status" value="1"/>
</dbReference>
<evidence type="ECO:0000256" key="3">
    <source>
        <dbReference type="ARBA" id="ARBA00022840"/>
    </source>
</evidence>
<keyword evidence="7" id="KW-1185">Reference proteome</keyword>
<dbReference type="PANTHER" id="PTHR23407">
    <property type="entry name" value="ATPASE INHIBITOR/5-FORMYLTETRAHYDROFOLATE CYCLO-LIGASE"/>
    <property type="match status" value="1"/>
</dbReference>
<dbReference type="PIRSF" id="PIRSF006806">
    <property type="entry name" value="FTHF_cligase"/>
    <property type="match status" value="1"/>
</dbReference>
<evidence type="ECO:0000256" key="4">
    <source>
        <dbReference type="PIRSR" id="PIRSR006806-1"/>
    </source>
</evidence>
<evidence type="ECO:0000313" key="7">
    <source>
        <dbReference type="Proteomes" id="UP000199387"/>
    </source>
</evidence>
<comment type="catalytic activity">
    <reaction evidence="5">
        <text>(6S)-5-formyl-5,6,7,8-tetrahydrofolate + ATP = (6R)-5,10-methenyltetrahydrofolate + ADP + phosphate</text>
        <dbReference type="Rhea" id="RHEA:10488"/>
        <dbReference type="ChEBI" id="CHEBI:30616"/>
        <dbReference type="ChEBI" id="CHEBI:43474"/>
        <dbReference type="ChEBI" id="CHEBI:57455"/>
        <dbReference type="ChEBI" id="CHEBI:57457"/>
        <dbReference type="ChEBI" id="CHEBI:456216"/>
        <dbReference type="EC" id="6.3.3.2"/>
    </reaction>
</comment>
<reference evidence="6 7" key="1">
    <citation type="submission" date="2016-10" db="EMBL/GenBank/DDBJ databases">
        <authorList>
            <person name="de Groot N.N."/>
        </authorList>
    </citation>
    <scope>NUCLEOTIDE SEQUENCE [LARGE SCALE GENOMIC DNA]</scope>
    <source>
        <strain evidence="6 7">DSM 45514</strain>
    </source>
</reference>
<dbReference type="EC" id="6.3.3.2" evidence="5"/>
<comment type="similarity">
    <text evidence="1 5">Belongs to the 5-formyltetrahydrofolate cyclo-ligase family.</text>
</comment>
<dbReference type="STRING" id="1236220.SAMN04488112_12620"/>
<sequence>MSKKGELRRRLLAERSALDEGEAQKQSIAICDRLQEDPMYRNAGVILCYMPHKGEVDIRSLIEASWRAGKKVVLPRAIPGSRSLELYALTSFGDLTRGAYGIMEPKPEDRYRVLPEELELAIVPGLGFDRRGYRLGYGGGYYDRFFSGAGSHVARVGAAYAFQLVATVYPEAHDQPLHAVATPDGIRISEE</sequence>
<dbReference type="GO" id="GO:0046872">
    <property type="term" value="F:metal ion binding"/>
    <property type="evidence" value="ECO:0007669"/>
    <property type="project" value="UniProtKB-KW"/>
</dbReference>
<dbReference type="AlphaFoldDB" id="A0A1G6R6F8"/>
<evidence type="ECO:0000256" key="2">
    <source>
        <dbReference type="ARBA" id="ARBA00022741"/>
    </source>
</evidence>
<dbReference type="GO" id="GO:0009396">
    <property type="term" value="P:folic acid-containing compound biosynthetic process"/>
    <property type="evidence" value="ECO:0007669"/>
    <property type="project" value="TreeGrafter"/>
</dbReference>
<feature type="binding site" evidence="4">
    <location>
        <position position="55"/>
    </location>
    <ligand>
        <name>substrate</name>
    </ligand>
</feature>
<protein>
    <recommendedName>
        <fullName evidence="5">5-formyltetrahydrofolate cyclo-ligase</fullName>
        <ecNumber evidence="5">6.3.3.2</ecNumber>
    </recommendedName>
</protein>
<dbReference type="NCBIfam" id="TIGR02727">
    <property type="entry name" value="MTHFS_bact"/>
    <property type="match status" value="1"/>
</dbReference>
<keyword evidence="2 4" id="KW-0547">Nucleotide-binding</keyword>
<dbReference type="RefSeq" id="WP_176758033.1">
    <property type="nucleotide sequence ID" value="NZ_FMZA01000026.1"/>
</dbReference>
<accession>A0A1G6R6F8</accession>
<dbReference type="PANTHER" id="PTHR23407:SF1">
    <property type="entry name" value="5-FORMYLTETRAHYDROFOLATE CYCLO-LIGASE"/>
    <property type="match status" value="1"/>
</dbReference>
<comment type="cofactor">
    <cofactor evidence="5">
        <name>Mg(2+)</name>
        <dbReference type="ChEBI" id="CHEBI:18420"/>
    </cofactor>
</comment>
<dbReference type="Pfam" id="PF01812">
    <property type="entry name" value="5-FTHF_cyc-lig"/>
    <property type="match status" value="1"/>
</dbReference>
<dbReference type="Proteomes" id="UP000199387">
    <property type="component" value="Unassembled WGS sequence"/>
</dbReference>